<evidence type="ECO:0000313" key="4">
    <source>
        <dbReference type="Proteomes" id="UP000053240"/>
    </source>
</evidence>
<gene>
    <name evidence="3" type="ORF">RR48_01497</name>
</gene>
<name>A0A0N1IPA9_PAPMA</name>
<feature type="compositionally biased region" description="Basic and acidic residues" evidence="1">
    <location>
        <begin position="60"/>
        <end position="73"/>
    </location>
</feature>
<reference evidence="3 4" key="1">
    <citation type="journal article" date="2015" name="Nat. Commun.">
        <title>Outbred genome sequencing and CRISPR/Cas9 gene editing in butterflies.</title>
        <authorList>
            <person name="Li X."/>
            <person name="Fan D."/>
            <person name="Zhang W."/>
            <person name="Liu G."/>
            <person name="Zhang L."/>
            <person name="Zhao L."/>
            <person name="Fang X."/>
            <person name="Chen L."/>
            <person name="Dong Y."/>
            <person name="Chen Y."/>
            <person name="Ding Y."/>
            <person name="Zhao R."/>
            <person name="Feng M."/>
            <person name="Zhu Y."/>
            <person name="Feng Y."/>
            <person name="Jiang X."/>
            <person name="Zhu D."/>
            <person name="Xiang H."/>
            <person name="Feng X."/>
            <person name="Li S."/>
            <person name="Wang J."/>
            <person name="Zhang G."/>
            <person name="Kronforst M.R."/>
            <person name="Wang W."/>
        </authorList>
    </citation>
    <scope>NUCLEOTIDE SEQUENCE [LARGE SCALE GENOMIC DNA]</scope>
    <source>
        <strain evidence="3">Ya'a_city_454_Pm</strain>
        <tissue evidence="3">Whole body</tissue>
    </source>
</reference>
<dbReference type="AlphaFoldDB" id="A0A0N1IPA9"/>
<evidence type="ECO:0000256" key="1">
    <source>
        <dbReference type="SAM" id="MobiDB-lite"/>
    </source>
</evidence>
<feature type="region of interest" description="Disordered" evidence="1">
    <location>
        <begin position="60"/>
        <end position="79"/>
    </location>
</feature>
<dbReference type="Proteomes" id="UP000053240">
    <property type="component" value="Unassembled WGS sequence"/>
</dbReference>
<evidence type="ECO:0000256" key="2">
    <source>
        <dbReference type="SAM" id="SignalP"/>
    </source>
</evidence>
<dbReference type="EMBL" id="KQ460643">
    <property type="protein sequence ID" value="KPJ13318.1"/>
    <property type="molecule type" value="Genomic_DNA"/>
</dbReference>
<dbReference type="InParanoid" id="A0A0N1IPA9"/>
<evidence type="ECO:0000313" key="3">
    <source>
        <dbReference type="EMBL" id="KPJ13318.1"/>
    </source>
</evidence>
<keyword evidence="2" id="KW-0732">Signal</keyword>
<organism evidence="3 4">
    <name type="scientific">Papilio machaon</name>
    <name type="common">Old World swallowtail butterfly</name>
    <dbReference type="NCBI Taxonomy" id="76193"/>
    <lineage>
        <taxon>Eukaryota</taxon>
        <taxon>Metazoa</taxon>
        <taxon>Ecdysozoa</taxon>
        <taxon>Arthropoda</taxon>
        <taxon>Hexapoda</taxon>
        <taxon>Insecta</taxon>
        <taxon>Pterygota</taxon>
        <taxon>Neoptera</taxon>
        <taxon>Endopterygota</taxon>
        <taxon>Lepidoptera</taxon>
        <taxon>Glossata</taxon>
        <taxon>Ditrysia</taxon>
        <taxon>Papilionoidea</taxon>
        <taxon>Papilionidae</taxon>
        <taxon>Papilioninae</taxon>
        <taxon>Papilio</taxon>
    </lineage>
</organism>
<keyword evidence="4" id="KW-1185">Reference proteome</keyword>
<feature type="chain" id="PRO_5005874083" evidence="2">
    <location>
        <begin position="19"/>
        <end position="79"/>
    </location>
</feature>
<accession>A0A0N1IPA9</accession>
<protein>
    <submittedName>
        <fullName evidence="3">Uncharacterized protein</fullName>
    </submittedName>
</protein>
<proteinExistence type="predicted"/>
<feature type="signal peptide" evidence="2">
    <location>
        <begin position="1"/>
        <end position="18"/>
    </location>
</feature>
<sequence length="79" mass="8823">MAYGKLLLLLTAIALVSADVSHILEDPSTEPPPPLPYSFSYTAGRVIAEQHARIAAEREALQREEEERQHLQELQEIGN</sequence>